<sequence length="384" mass="40215">MNNPIRSRHSTTRTSQQSGPSQPPPRSSGRVSATRTLLPSIRSGAASSTLSNSNSPILSTAAPPELSQASIPLAPSGFSQASISPASSGFSNASIPPTPSGFPQSPLPLSSQSPASGAHDHTADPAIPAEVQTTLQTPISQAQLLISLTVPLGFLTVTLALVGLILVCKRLRRRLGPLAPSAARPVWNPASKGREEHELFPEDARFRLGCDMSRNNSEITLTPRCPFAFDPHRPASSSFSVAELLPARTFTSIHSPIETRCDANEAEANAPAAMNAPSYSNLLSPGTIDGDQGLGIGGNDGHARSLRLRETVSSQLTISAQSLSPPSPVSTVGSPSSSFFCSSSPLSPSHPPFNRYMEKDVIPTAVGGLQNQAPDEQHSQAHPR</sequence>
<reference evidence="1" key="1">
    <citation type="submission" date="2022-08" db="EMBL/GenBank/DDBJ databases">
        <title>Genome Sequence of Pycnoporus sanguineus.</title>
        <authorList>
            <person name="Buettner E."/>
        </authorList>
    </citation>
    <scope>NUCLEOTIDE SEQUENCE</scope>
    <source>
        <strain evidence="1">CG-C14</strain>
    </source>
</reference>
<evidence type="ECO:0000313" key="2">
    <source>
        <dbReference type="Proteomes" id="UP001144978"/>
    </source>
</evidence>
<accession>A0ACC1N2V9</accession>
<dbReference type="Proteomes" id="UP001144978">
    <property type="component" value="Unassembled WGS sequence"/>
</dbReference>
<name>A0ACC1N2V9_9APHY</name>
<proteinExistence type="predicted"/>
<protein>
    <submittedName>
        <fullName evidence="1">Uncharacterized protein</fullName>
    </submittedName>
</protein>
<gene>
    <name evidence="1" type="ORF">NUW54_g12186</name>
</gene>
<comment type="caution">
    <text evidence="1">The sequence shown here is derived from an EMBL/GenBank/DDBJ whole genome shotgun (WGS) entry which is preliminary data.</text>
</comment>
<dbReference type="EMBL" id="JANSHE010005078">
    <property type="protein sequence ID" value="KAJ2972821.1"/>
    <property type="molecule type" value="Genomic_DNA"/>
</dbReference>
<keyword evidence="2" id="KW-1185">Reference proteome</keyword>
<organism evidence="1 2">
    <name type="scientific">Trametes sanguinea</name>
    <dbReference type="NCBI Taxonomy" id="158606"/>
    <lineage>
        <taxon>Eukaryota</taxon>
        <taxon>Fungi</taxon>
        <taxon>Dikarya</taxon>
        <taxon>Basidiomycota</taxon>
        <taxon>Agaricomycotina</taxon>
        <taxon>Agaricomycetes</taxon>
        <taxon>Polyporales</taxon>
        <taxon>Polyporaceae</taxon>
        <taxon>Trametes</taxon>
    </lineage>
</organism>
<evidence type="ECO:0000313" key="1">
    <source>
        <dbReference type="EMBL" id="KAJ2972821.1"/>
    </source>
</evidence>